<accession>A0A8H3J960</accession>
<feature type="transmembrane region" description="Helical" evidence="7">
    <location>
        <begin position="145"/>
        <end position="170"/>
    </location>
</feature>
<feature type="region of interest" description="Disordered" evidence="6">
    <location>
        <begin position="341"/>
        <end position="400"/>
    </location>
</feature>
<evidence type="ECO:0000313" key="9">
    <source>
        <dbReference type="EMBL" id="CAF9943102.1"/>
    </source>
</evidence>
<comment type="subcellular location">
    <subcellularLocation>
        <location evidence="1">Membrane</location>
        <topology evidence="1">Multi-pass membrane protein</topology>
    </subcellularLocation>
</comment>
<protein>
    <recommendedName>
        <fullName evidence="8">Rhodopsin domain-containing protein</fullName>
    </recommendedName>
</protein>
<dbReference type="GO" id="GO:0016020">
    <property type="term" value="C:membrane"/>
    <property type="evidence" value="ECO:0007669"/>
    <property type="project" value="UniProtKB-SubCell"/>
</dbReference>
<gene>
    <name evidence="9" type="ORF">ALECFALPRED_010604</name>
</gene>
<evidence type="ECO:0000256" key="5">
    <source>
        <dbReference type="ARBA" id="ARBA00038359"/>
    </source>
</evidence>
<dbReference type="OrthoDB" id="5401779at2759"/>
<organism evidence="9 10">
    <name type="scientific">Alectoria fallacina</name>
    <dbReference type="NCBI Taxonomy" id="1903189"/>
    <lineage>
        <taxon>Eukaryota</taxon>
        <taxon>Fungi</taxon>
        <taxon>Dikarya</taxon>
        <taxon>Ascomycota</taxon>
        <taxon>Pezizomycotina</taxon>
        <taxon>Lecanoromycetes</taxon>
        <taxon>OSLEUM clade</taxon>
        <taxon>Lecanoromycetidae</taxon>
        <taxon>Lecanorales</taxon>
        <taxon>Lecanorineae</taxon>
        <taxon>Parmeliaceae</taxon>
        <taxon>Alectoria</taxon>
    </lineage>
</organism>
<sequence>MTEHIHGPIVGALPPPPGVTPNFVDPPSVQAGTVAVIVVSLTVSTLCVGSRAATGFVNRFANAGWDDYTSFFAWLTLIAYCVFILESNKYGNGIHMWDVPAPEVVQLAKVANAAQIFYSVPIYFTKLSILLQYMRIFVVSRTGTTFYTIQGLIWLNLLFYIAVTFALIFACNPREKTWNPMIPGHCINQQDIFITTAVVNVVTNIMILIIPLNCLRKLQMPLRRKLGISVIFATGIFATVTSIIWLVETIQYASNPDFSYNAAIVGEWTLAELAAGLVAGCMPTFPQLFRQSIPKVSAGLRGYWSRARTSLLTSNHSHQPLAAKGSWESRERTHNYLELDERGGQDFGKTMEDKRPEVLALGGDGKGKEEDLESGKGNGIGGRKGSNGIRKTITVEQEHV</sequence>
<evidence type="ECO:0000259" key="8">
    <source>
        <dbReference type="Pfam" id="PF20684"/>
    </source>
</evidence>
<keyword evidence="2 7" id="KW-0812">Transmembrane</keyword>
<evidence type="ECO:0000256" key="3">
    <source>
        <dbReference type="ARBA" id="ARBA00022989"/>
    </source>
</evidence>
<dbReference type="InterPro" id="IPR052337">
    <property type="entry name" value="SAT4-like"/>
</dbReference>
<feature type="domain" description="Rhodopsin" evidence="8">
    <location>
        <begin position="62"/>
        <end position="290"/>
    </location>
</feature>
<reference evidence="9" key="1">
    <citation type="submission" date="2021-03" db="EMBL/GenBank/DDBJ databases">
        <authorList>
            <person name="Tagirdzhanova G."/>
        </authorList>
    </citation>
    <scope>NUCLEOTIDE SEQUENCE</scope>
</reference>
<dbReference type="PANTHER" id="PTHR33048:SF160">
    <property type="entry name" value="SAT4 FAMILY MEMBRANE PROTEIN"/>
    <property type="match status" value="1"/>
</dbReference>
<keyword evidence="3 7" id="KW-1133">Transmembrane helix</keyword>
<dbReference type="AlphaFoldDB" id="A0A8H3J960"/>
<evidence type="ECO:0000313" key="10">
    <source>
        <dbReference type="Proteomes" id="UP000664203"/>
    </source>
</evidence>
<evidence type="ECO:0000256" key="7">
    <source>
        <dbReference type="SAM" id="Phobius"/>
    </source>
</evidence>
<feature type="transmembrane region" description="Helical" evidence="7">
    <location>
        <begin position="192"/>
        <end position="214"/>
    </location>
</feature>
<evidence type="ECO:0000256" key="2">
    <source>
        <dbReference type="ARBA" id="ARBA00022692"/>
    </source>
</evidence>
<feature type="compositionally biased region" description="Basic and acidic residues" evidence="6">
    <location>
        <begin position="341"/>
        <end position="357"/>
    </location>
</feature>
<comment type="similarity">
    <text evidence="5">Belongs to the SAT4 family.</text>
</comment>
<dbReference type="PANTHER" id="PTHR33048">
    <property type="entry name" value="PTH11-LIKE INTEGRAL MEMBRANE PROTEIN (AFU_ORTHOLOGUE AFUA_5G11245)"/>
    <property type="match status" value="1"/>
</dbReference>
<feature type="transmembrane region" description="Helical" evidence="7">
    <location>
        <begin position="29"/>
        <end position="48"/>
    </location>
</feature>
<keyword evidence="4 7" id="KW-0472">Membrane</keyword>
<dbReference type="EMBL" id="CAJPDR010000893">
    <property type="protein sequence ID" value="CAF9943102.1"/>
    <property type="molecule type" value="Genomic_DNA"/>
</dbReference>
<dbReference type="Pfam" id="PF20684">
    <property type="entry name" value="Fung_rhodopsin"/>
    <property type="match status" value="1"/>
</dbReference>
<feature type="compositionally biased region" description="Gly residues" evidence="6">
    <location>
        <begin position="376"/>
        <end position="385"/>
    </location>
</feature>
<feature type="transmembrane region" description="Helical" evidence="7">
    <location>
        <begin position="68"/>
        <end position="85"/>
    </location>
</feature>
<proteinExistence type="inferred from homology"/>
<name>A0A8H3J960_9LECA</name>
<dbReference type="Proteomes" id="UP000664203">
    <property type="component" value="Unassembled WGS sequence"/>
</dbReference>
<evidence type="ECO:0000256" key="1">
    <source>
        <dbReference type="ARBA" id="ARBA00004141"/>
    </source>
</evidence>
<dbReference type="InterPro" id="IPR049326">
    <property type="entry name" value="Rhodopsin_dom_fungi"/>
</dbReference>
<feature type="transmembrane region" description="Helical" evidence="7">
    <location>
        <begin position="226"/>
        <end position="247"/>
    </location>
</feature>
<comment type="caution">
    <text evidence="9">The sequence shown here is derived from an EMBL/GenBank/DDBJ whole genome shotgun (WGS) entry which is preliminary data.</text>
</comment>
<evidence type="ECO:0000256" key="6">
    <source>
        <dbReference type="SAM" id="MobiDB-lite"/>
    </source>
</evidence>
<keyword evidence="10" id="KW-1185">Reference proteome</keyword>
<evidence type="ECO:0000256" key="4">
    <source>
        <dbReference type="ARBA" id="ARBA00023136"/>
    </source>
</evidence>